<dbReference type="EMBL" id="CP029487">
    <property type="protein sequence ID" value="QCT73471.1"/>
    <property type="molecule type" value="Genomic_DNA"/>
</dbReference>
<evidence type="ECO:0000313" key="2">
    <source>
        <dbReference type="Proteomes" id="UP000218387"/>
    </source>
</evidence>
<organism evidence="1 2">
    <name type="scientific">Eubacterium maltosivorans</name>
    <dbReference type="NCBI Taxonomy" id="2041044"/>
    <lineage>
        <taxon>Bacteria</taxon>
        <taxon>Bacillati</taxon>
        <taxon>Bacillota</taxon>
        <taxon>Clostridia</taxon>
        <taxon>Eubacteriales</taxon>
        <taxon>Eubacteriaceae</taxon>
        <taxon>Eubacterium</taxon>
    </lineage>
</organism>
<keyword evidence="2" id="KW-1185">Reference proteome</keyword>
<name>A0A4P9CEU3_EUBML</name>
<protein>
    <submittedName>
        <fullName evidence="1">Uncharacterized protein</fullName>
    </submittedName>
</protein>
<sequence>MKQQAVCGLTEEQAGEIMKRAFEYARLQYHFGCDTTYGMDVDAFYKSCDERQQALNEFQDYVNALVQR</sequence>
<accession>A0A4P9CEU3</accession>
<dbReference type="KEGG" id="emt:CPZ25_019825"/>
<dbReference type="AlphaFoldDB" id="A0A4P9CEU3"/>
<evidence type="ECO:0000313" key="1">
    <source>
        <dbReference type="EMBL" id="QCT73471.1"/>
    </source>
</evidence>
<gene>
    <name evidence="1" type="ORF">CPZ25_019825</name>
</gene>
<reference evidence="1 2" key="1">
    <citation type="submission" date="2018-05" db="EMBL/GenBank/DDBJ databases">
        <title>Genome comparison of Eubacterium sp.</title>
        <authorList>
            <person name="Feng Y."/>
            <person name="Sanchez-Andrea I."/>
            <person name="Stams A.J.M."/>
            <person name="De Vos W.M."/>
        </authorList>
    </citation>
    <scope>NUCLEOTIDE SEQUENCE [LARGE SCALE GENOMIC DNA]</scope>
    <source>
        <strain evidence="1 2">YI</strain>
    </source>
</reference>
<dbReference type="RefSeq" id="WP_096920603.1">
    <property type="nucleotide sequence ID" value="NZ_CP029487.1"/>
</dbReference>
<proteinExistence type="predicted"/>
<dbReference type="Proteomes" id="UP000218387">
    <property type="component" value="Chromosome"/>
</dbReference>